<dbReference type="PANTHER" id="PTHR47331:SF5">
    <property type="entry name" value="RIBONUCLEASE H"/>
    <property type="match status" value="1"/>
</dbReference>
<dbReference type="InterPro" id="IPR008042">
    <property type="entry name" value="Retrotrans_Pao"/>
</dbReference>
<organism evidence="1 2">
    <name type="scientific">Aldrovandia affinis</name>
    <dbReference type="NCBI Taxonomy" id="143900"/>
    <lineage>
        <taxon>Eukaryota</taxon>
        <taxon>Metazoa</taxon>
        <taxon>Chordata</taxon>
        <taxon>Craniata</taxon>
        <taxon>Vertebrata</taxon>
        <taxon>Euteleostomi</taxon>
        <taxon>Actinopterygii</taxon>
        <taxon>Neopterygii</taxon>
        <taxon>Teleostei</taxon>
        <taxon>Notacanthiformes</taxon>
        <taxon>Halosauridae</taxon>
        <taxon>Aldrovandia</taxon>
    </lineage>
</organism>
<keyword evidence="2" id="KW-1185">Reference proteome</keyword>
<sequence>MLCKYHSLKMSSNKEDPQTERLVTRSKQDAEAVQLLEEKTVRVDMDGDNPPDVYEWQVLPLGTTCATFAVQKHVVNHSQPGEDGCASVEHCFYVDNCLQSLPSADEAKKLVDKLKHISAGHLPAESRSESSELWFTQDGVDPQEHTLGLQWQYLSDTLGYKHGQMEKTEPTMRSIYQILASQYNPLGFINPFTTRAKVLVQKLWGMKIEWDDPDLPEDLLQAWLTWENEVLQHSKVLSAPTRTSRPAQEVSASSVMPQNVPMSLSHNSALKTAMDRVAFLAVISRVALRC</sequence>
<proteinExistence type="predicted"/>
<reference evidence="1" key="1">
    <citation type="journal article" date="2023" name="Science">
        <title>Genome structures resolve the early diversification of teleost fishes.</title>
        <authorList>
            <person name="Parey E."/>
            <person name="Louis A."/>
            <person name="Montfort J."/>
            <person name="Bouchez O."/>
            <person name="Roques C."/>
            <person name="Iampietro C."/>
            <person name="Lluch J."/>
            <person name="Castinel A."/>
            <person name="Donnadieu C."/>
            <person name="Desvignes T."/>
            <person name="Floi Bucao C."/>
            <person name="Jouanno E."/>
            <person name="Wen M."/>
            <person name="Mejri S."/>
            <person name="Dirks R."/>
            <person name="Jansen H."/>
            <person name="Henkel C."/>
            <person name="Chen W.J."/>
            <person name="Zahm M."/>
            <person name="Cabau C."/>
            <person name="Klopp C."/>
            <person name="Thompson A.W."/>
            <person name="Robinson-Rechavi M."/>
            <person name="Braasch I."/>
            <person name="Lecointre G."/>
            <person name="Bobe J."/>
            <person name="Postlethwait J.H."/>
            <person name="Berthelot C."/>
            <person name="Roest Crollius H."/>
            <person name="Guiguen Y."/>
        </authorList>
    </citation>
    <scope>NUCLEOTIDE SEQUENCE</scope>
    <source>
        <strain evidence="1">NC1722</strain>
    </source>
</reference>
<dbReference type="AlphaFoldDB" id="A0AAD7W686"/>
<comment type="caution">
    <text evidence="1">The sequence shown here is derived from an EMBL/GenBank/DDBJ whole genome shotgun (WGS) entry which is preliminary data.</text>
</comment>
<protein>
    <submittedName>
        <fullName evidence="1">Uncharacterized protein</fullName>
    </submittedName>
</protein>
<accession>A0AAD7W686</accession>
<gene>
    <name evidence="1" type="ORF">AAFF_G00190330</name>
</gene>
<evidence type="ECO:0000313" key="2">
    <source>
        <dbReference type="Proteomes" id="UP001221898"/>
    </source>
</evidence>
<evidence type="ECO:0000313" key="1">
    <source>
        <dbReference type="EMBL" id="KAJ8385317.1"/>
    </source>
</evidence>
<dbReference type="PANTHER" id="PTHR47331">
    <property type="entry name" value="PHD-TYPE DOMAIN-CONTAINING PROTEIN"/>
    <property type="match status" value="1"/>
</dbReference>
<dbReference type="Pfam" id="PF05380">
    <property type="entry name" value="Peptidase_A17"/>
    <property type="match status" value="1"/>
</dbReference>
<name>A0AAD7W686_9TELE</name>
<dbReference type="Proteomes" id="UP001221898">
    <property type="component" value="Unassembled WGS sequence"/>
</dbReference>
<dbReference type="EMBL" id="JAINUG010000253">
    <property type="protein sequence ID" value="KAJ8385317.1"/>
    <property type="molecule type" value="Genomic_DNA"/>
</dbReference>